<dbReference type="Proteomes" id="UP000323597">
    <property type="component" value="Chromosome D05"/>
</dbReference>
<keyword evidence="16" id="KW-1185">Reference proteome</keyword>
<dbReference type="InterPro" id="IPR000008">
    <property type="entry name" value="C2_dom"/>
</dbReference>
<evidence type="ECO:0000256" key="8">
    <source>
        <dbReference type="ARBA" id="ARBA00022837"/>
    </source>
</evidence>
<evidence type="ECO:0000256" key="6">
    <source>
        <dbReference type="ARBA" id="ARBA00022723"/>
    </source>
</evidence>
<keyword evidence="10" id="KW-0445">Lipid transport</keyword>
<evidence type="ECO:0000313" key="16">
    <source>
        <dbReference type="Proteomes" id="UP000323597"/>
    </source>
</evidence>
<dbReference type="InterPro" id="IPR035892">
    <property type="entry name" value="C2_domain_sf"/>
</dbReference>
<evidence type="ECO:0000256" key="5">
    <source>
        <dbReference type="ARBA" id="ARBA00022692"/>
    </source>
</evidence>
<dbReference type="Pfam" id="PF17047">
    <property type="entry name" value="SMP_LBD"/>
    <property type="match status" value="1"/>
</dbReference>
<evidence type="ECO:0000256" key="11">
    <source>
        <dbReference type="ARBA" id="ARBA00023121"/>
    </source>
</evidence>
<keyword evidence="4" id="KW-0813">Transport</keyword>
<evidence type="ECO:0000259" key="14">
    <source>
        <dbReference type="PROSITE" id="PS51847"/>
    </source>
</evidence>
<gene>
    <name evidence="15" type="ORF">E1A91_D05G199900v1</name>
</gene>
<comment type="similarity">
    <text evidence="3">Belongs to the synaptotagmin family.</text>
</comment>
<name>A0A5D2UYJ9_GOSMU</name>
<dbReference type="GO" id="GO:0006869">
    <property type="term" value="P:lipid transport"/>
    <property type="evidence" value="ECO:0007669"/>
    <property type="project" value="UniProtKB-KW"/>
</dbReference>
<dbReference type="SUPFAM" id="SSF49562">
    <property type="entry name" value="C2 domain (Calcium/lipid-binding domain, CaLB)"/>
    <property type="match status" value="2"/>
</dbReference>
<keyword evidence="6" id="KW-0479">Metal-binding</keyword>
<keyword evidence="12" id="KW-0472">Membrane</keyword>
<evidence type="ECO:0000256" key="2">
    <source>
        <dbReference type="ARBA" id="ARBA00004167"/>
    </source>
</evidence>
<evidence type="ECO:0000256" key="12">
    <source>
        <dbReference type="ARBA" id="ARBA00023136"/>
    </source>
</evidence>
<dbReference type="GO" id="GO:0016020">
    <property type="term" value="C:membrane"/>
    <property type="evidence" value="ECO:0007669"/>
    <property type="project" value="UniProtKB-SubCell"/>
</dbReference>
<dbReference type="GO" id="GO:0046872">
    <property type="term" value="F:metal ion binding"/>
    <property type="evidence" value="ECO:0007669"/>
    <property type="project" value="UniProtKB-KW"/>
</dbReference>
<dbReference type="PRINTS" id="PR00360">
    <property type="entry name" value="C2DOMAIN"/>
</dbReference>
<dbReference type="InterPro" id="IPR045050">
    <property type="entry name" value="Synaptotagmin_plant"/>
</dbReference>
<evidence type="ECO:0000259" key="13">
    <source>
        <dbReference type="PROSITE" id="PS50004"/>
    </source>
</evidence>
<keyword evidence="8" id="KW-0106">Calcium</keyword>
<evidence type="ECO:0008006" key="17">
    <source>
        <dbReference type="Google" id="ProtNLM"/>
    </source>
</evidence>
<evidence type="ECO:0000256" key="7">
    <source>
        <dbReference type="ARBA" id="ARBA00022737"/>
    </source>
</evidence>
<evidence type="ECO:0000256" key="1">
    <source>
        <dbReference type="ARBA" id="ARBA00001913"/>
    </source>
</evidence>
<keyword evidence="11" id="KW-0446">Lipid-binding</keyword>
<proteinExistence type="inferred from homology"/>
<keyword evidence="9" id="KW-1133">Transmembrane helix</keyword>
<evidence type="ECO:0000313" key="15">
    <source>
        <dbReference type="EMBL" id="TYI82118.1"/>
    </source>
</evidence>
<dbReference type="PANTHER" id="PTHR10774:SF188">
    <property type="entry name" value="SYNAPTOTAGMIN-2"/>
    <property type="match status" value="1"/>
</dbReference>
<accession>A0A5D2UYJ9</accession>
<feature type="domain" description="C2" evidence="13">
    <location>
        <begin position="413"/>
        <end position="530"/>
    </location>
</feature>
<dbReference type="CDD" id="cd00030">
    <property type="entry name" value="C2"/>
    <property type="match status" value="2"/>
</dbReference>
<sequence>MGLLSTIFGILCGFLNSIFSLFAFGIGTSIGLVIGYYAFINALPTDVEDVKVCPLVEEDLETLQRLIPEIPLWVKNPDFDRVDWLNRFIENMWPYLDRAICATAKNIAKPIIDEQTPQYKIQSVEFETFTLGTIPPTFQGMKVYTTDDKELIMEPSIKWAGNPNIIIAVTAYGLKATIQVLDLQVFGIPRITLKPLVGIFPCFASIFVSLMNKPHVDFGLKLLGVDLMAIPGLYRFVQELIKDQVANMYLWPQALEVQIMDPEQALKRPLGILDVTVVKAVKLQRKDLLGKSDPYVKLNLREEKVAFKKTTVKRSNLNPEWNEEFSFVIKDPATQVLELRVYDWDQVGTHEEMGLNVVPLKDLTPDEPKVLTLVLLKTLNPNDPQNNKPRGQLVIELVYKPFKEDEMLDDIDDSGKMEKAPEGTPAGGGLLVIIVHEAQDLEGKYHTNPHVRLLFKGEERKTKRIKKNRDPRWDEEFQFRLEEPPTNDRLHVEVYSTSSRIGLLHSKESLGHVSINLVDVVHNRRVNEKYQLIDSRNGRVQIELQWRT</sequence>
<dbReference type="CDD" id="cd21677">
    <property type="entry name" value="SMP_SYT"/>
    <property type="match status" value="1"/>
</dbReference>
<dbReference type="FunFam" id="2.60.40.150:FF:000102">
    <property type="entry name" value="Synaptotagmin-2 isoform A"/>
    <property type="match status" value="1"/>
</dbReference>
<dbReference type="GO" id="GO:0005783">
    <property type="term" value="C:endoplasmic reticulum"/>
    <property type="evidence" value="ECO:0007669"/>
    <property type="project" value="TreeGrafter"/>
</dbReference>
<evidence type="ECO:0000256" key="4">
    <source>
        <dbReference type="ARBA" id="ARBA00022448"/>
    </source>
</evidence>
<dbReference type="EMBL" id="CM017653">
    <property type="protein sequence ID" value="TYI82118.1"/>
    <property type="molecule type" value="Genomic_DNA"/>
</dbReference>
<feature type="domain" description="C2" evidence="13">
    <location>
        <begin position="251"/>
        <end position="373"/>
    </location>
</feature>
<comment type="cofactor">
    <cofactor evidence="1">
        <name>Ca(2+)</name>
        <dbReference type="ChEBI" id="CHEBI:29108"/>
    </cofactor>
</comment>
<evidence type="ECO:0000256" key="3">
    <source>
        <dbReference type="ARBA" id="ARBA00006996"/>
    </source>
</evidence>
<evidence type="ECO:0000256" key="10">
    <source>
        <dbReference type="ARBA" id="ARBA00023055"/>
    </source>
</evidence>
<reference evidence="15 16" key="1">
    <citation type="submission" date="2019-07" db="EMBL/GenBank/DDBJ databases">
        <title>WGS assembly of Gossypium mustelinum.</title>
        <authorList>
            <person name="Chen Z.J."/>
            <person name="Sreedasyam A."/>
            <person name="Ando A."/>
            <person name="Song Q."/>
            <person name="De L."/>
            <person name="Hulse-Kemp A."/>
            <person name="Ding M."/>
            <person name="Ye W."/>
            <person name="Kirkbride R."/>
            <person name="Jenkins J."/>
            <person name="Plott C."/>
            <person name="Lovell J."/>
            <person name="Lin Y.-M."/>
            <person name="Vaughn R."/>
            <person name="Liu B."/>
            <person name="Li W."/>
            <person name="Simpson S."/>
            <person name="Scheffler B."/>
            <person name="Saski C."/>
            <person name="Grover C."/>
            <person name="Hu G."/>
            <person name="Conover J."/>
            <person name="Carlson J."/>
            <person name="Shu S."/>
            <person name="Boston L."/>
            <person name="Williams M."/>
            <person name="Peterson D."/>
            <person name="Mcgee K."/>
            <person name="Jones D."/>
            <person name="Wendel J."/>
            <person name="Stelly D."/>
            <person name="Grimwood J."/>
            <person name="Schmutz J."/>
        </authorList>
    </citation>
    <scope>NUCLEOTIDE SEQUENCE [LARGE SCALE GENOMIC DNA]</scope>
    <source>
        <strain evidence="15">1408120.09</strain>
    </source>
</reference>
<dbReference type="PROSITE" id="PS50004">
    <property type="entry name" value="C2"/>
    <property type="match status" value="2"/>
</dbReference>
<dbReference type="PROSITE" id="PS51847">
    <property type="entry name" value="SMP"/>
    <property type="match status" value="1"/>
</dbReference>
<feature type="domain" description="SMP-LTD" evidence="14">
    <location>
        <begin position="78"/>
        <end position="260"/>
    </location>
</feature>
<dbReference type="AlphaFoldDB" id="A0A5D2UYJ9"/>
<keyword evidence="5" id="KW-0812">Transmembrane</keyword>
<dbReference type="FunFam" id="2.60.40.150:FF:000066">
    <property type="entry name" value="Extended synaptotagmin-2"/>
    <property type="match status" value="1"/>
</dbReference>
<dbReference type="GO" id="GO:0008289">
    <property type="term" value="F:lipid binding"/>
    <property type="evidence" value="ECO:0007669"/>
    <property type="project" value="UniProtKB-KW"/>
</dbReference>
<dbReference type="Gene3D" id="2.60.40.150">
    <property type="entry name" value="C2 domain"/>
    <property type="match status" value="2"/>
</dbReference>
<organism evidence="15 16">
    <name type="scientific">Gossypium mustelinum</name>
    <name type="common">Cotton</name>
    <name type="synonym">Gossypium caicoense</name>
    <dbReference type="NCBI Taxonomy" id="34275"/>
    <lineage>
        <taxon>Eukaryota</taxon>
        <taxon>Viridiplantae</taxon>
        <taxon>Streptophyta</taxon>
        <taxon>Embryophyta</taxon>
        <taxon>Tracheophyta</taxon>
        <taxon>Spermatophyta</taxon>
        <taxon>Magnoliopsida</taxon>
        <taxon>eudicotyledons</taxon>
        <taxon>Gunneridae</taxon>
        <taxon>Pentapetalae</taxon>
        <taxon>rosids</taxon>
        <taxon>malvids</taxon>
        <taxon>Malvales</taxon>
        <taxon>Malvaceae</taxon>
        <taxon>Malvoideae</taxon>
        <taxon>Gossypium</taxon>
    </lineage>
</organism>
<dbReference type="SMART" id="SM00239">
    <property type="entry name" value="C2"/>
    <property type="match status" value="2"/>
</dbReference>
<evidence type="ECO:0000256" key="9">
    <source>
        <dbReference type="ARBA" id="ARBA00022989"/>
    </source>
</evidence>
<comment type="subcellular location">
    <subcellularLocation>
        <location evidence="2">Membrane</location>
        <topology evidence="2">Single-pass membrane protein</topology>
    </subcellularLocation>
</comment>
<keyword evidence="7" id="KW-0677">Repeat</keyword>
<protein>
    <recommendedName>
        <fullName evidence="17">C2 domain-containing protein</fullName>
    </recommendedName>
</protein>
<dbReference type="InterPro" id="IPR031468">
    <property type="entry name" value="SMP_LBD"/>
</dbReference>
<dbReference type="Pfam" id="PF00168">
    <property type="entry name" value="C2"/>
    <property type="match status" value="2"/>
</dbReference>
<dbReference type="PANTHER" id="PTHR10774">
    <property type="entry name" value="EXTENDED SYNAPTOTAGMIN-RELATED"/>
    <property type="match status" value="1"/>
</dbReference>
<dbReference type="InterPro" id="IPR039010">
    <property type="entry name" value="Synaptotagmin_SMP"/>
</dbReference>